<keyword evidence="4 12" id="KW-0963">Cytoplasm</keyword>
<comment type="function">
    <text evidence="12 13">The RecF protein is involved in DNA metabolism; it is required for DNA replication and normal SOS inducibility. RecF binds preferentially to single-stranded, linear DNA. It also seems to bind ATP.</text>
</comment>
<evidence type="ECO:0000256" key="10">
    <source>
        <dbReference type="ARBA" id="ARBA00023204"/>
    </source>
</evidence>
<dbReference type="Gene3D" id="3.40.50.300">
    <property type="entry name" value="P-loop containing nucleotide triphosphate hydrolases"/>
    <property type="match status" value="1"/>
</dbReference>
<evidence type="ECO:0000256" key="11">
    <source>
        <dbReference type="ARBA" id="ARBA00023236"/>
    </source>
</evidence>
<dbReference type="GO" id="GO:0009432">
    <property type="term" value="P:SOS response"/>
    <property type="evidence" value="ECO:0007669"/>
    <property type="project" value="UniProtKB-UniRule"/>
</dbReference>
<dbReference type="EMBL" id="DVLL01000005">
    <property type="protein sequence ID" value="HIT58324.1"/>
    <property type="molecule type" value="Genomic_DNA"/>
</dbReference>
<evidence type="ECO:0000256" key="12">
    <source>
        <dbReference type="HAMAP-Rule" id="MF_00365"/>
    </source>
</evidence>
<accession>A0A9D1GSL3</accession>
<dbReference type="InterPro" id="IPR003395">
    <property type="entry name" value="RecF/RecN/SMC_N"/>
</dbReference>
<dbReference type="NCBIfam" id="TIGR00611">
    <property type="entry name" value="recf"/>
    <property type="match status" value="1"/>
</dbReference>
<sequence length="375" mass="42904">MRITDVRIDGFRNLSKVDLSPGAGVNILFGENAQGKTNLLEAVWLASGEKSFRGAKEREEIGFDSENAQISVDFESSERTQNISLTISRRRGERKILLNGVRLRSYSELTGKLLLVIFTPEDLWLTRGTPEIRRDYIDLCIAQIRPVYKRLVLKYEGILEQRNTLLKNIVLGISKRDELEIWDEQLARQGSYISMMRGIYTKLLEAEASRLYSQISRGLERLELEYSSTVFESLERRTDYKGEMAAEYLEKLRLSRPEDIRLGYTQIGIHRDDILVKINGVLLRDYGSQGQNRSAALCMKLAQARALLAETGEMPVILLDDVLSELDRHRREFVVRQIGDAQIFITCCEPFIKTSGRVFKISGGKVMEKEKRKDG</sequence>
<keyword evidence="6 12" id="KW-0547">Nucleotide-binding</keyword>
<feature type="binding site" evidence="12">
    <location>
        <begin position="30"/>
        <end position="37"/>
    </location>
    <ligand>
        <name>ATP</name>
        <dbReference type="ChEBI" id="CHEBI:30616"/>
    </ligand>
</feature>
<keyword evidence="9 12" id="KW-0238">DNA-binding</keyword>
<reference evidence="15" key="2">
    <citation type="journal article" date="2021" name="PeerJ">
        <title>Extensive microbial diversity within the chicken gut microbiome revealed by metagenomics and culture.</title>
        <authorList>
            <person name="Gilroy R."/>
            <person name="Ravi A."/>
            <person name="Getino M."/>
            <person name="Pursley I."/>
            <person name="Horton D.L."/>
            <person name="Alikhan N.F."/>
            <person name="Baker D."/>
            <person name="Gharbi K."/>
            <person name="Hall N."/>
            <person name="Watson M."/>
            <person name="Adriaenssens E.M."/>
            <person name="Foster-Nyarko E."/>
            <person name="Jarju S."/>
            <person name="Secka A."/>
            <person name="Antonio M."/>
            <person name="Oren A."/>
            <person name="Chaudhuri R.R."/>
            <person name="La Ragione R."/>
            <person name="Hildebrand F."/>
            <person name="Pallen M.J."/>
        </authorList>
    </citation>
    <scope>NUCLEOTIDE SEQUENCE</scope>
    <source>
        <strain evidence="15">CHK33-4379</strain>
    </source>
</reference>
<evidence type="ECO:0000313" key="16">
    <source>
        <dbReference type="Proteomes" id="UP000824136"/>
    </source>
</evidence>
<dbReference type="Proteomes" id="UP000824136">
    <property type="component" value="Unassembled WGS sequence"/>
</dbReference>
<protein>
    <recommendedName>
        <fullName evidence="3 12">DNA replication and repair protein RecF</fullName>
    </recommendedName>
</protein>
<evidence type="ECO:0000256" key="13">
    <source>
        <dbReference type="RuleBase" id="RU000578"/>
    </source>
</evidence>
<dbReference type="SUPFAM" id="SSF52540">
    <property type="entry name" value="P-loop containing nucleoside triphosphate hydrolases"/>
    <property type="match status" value="1"/>
</dbReference>
<evidence type="ECO:0000256" key="5">
    <source>
        <dbReference type="ARBA" id="ARBA00022705"/>
    </source>
</evidence>
<keyword evidence="10 12" id="KW-0234">DNA repair</keyword>
<keyword evidence="7 12" id="KW-0227">DNA damage</keyword>
<evidence type="ECO:0000256" key="7">
    <source>
        <dbReference type="ARBA" id="ARBA00022763"/>
    </source>
</evidence>
<evidence type="ECO:0000256" key="9">
    <source>
        <dbReference type="ARBA" id="ARBA00023125"/>
    </source>
</evidence>
<dbReference type="Gene3D" id="1.20.1050.90">
    <property type="entry name" value="RecF/RecN/SMC, N-terminal domain"/>
    <property type="match status" value="1"/>
</dbReference>
<dbReference type="PANTHER" id="PTHR32182">
    <property type="entry name" value="DNA REPLICATION AND REPAIR PROTEIN RECF"/>
    <property type="match status" value="1"/>
</dbReference>
<dbReference type="InterPro" id="IPR018078">
    <property type="entry name" value="DNA-binding_RecF_CS"/>
</dbReference>
<keyword evidence="11 12" id="KW-0742">SOS response</keyword>
<evidence type="ECO:0000256" key="4">
    <source>
        <dbReference type="ARBA" id="ARBA00022490"/>
    </source>
</evidence>
<comment type="subcellular location">
    <subcellularLocation>
        <location evidence="1 12 13">Cytoplasm</location>
    </subcellularLocation>
</comment>
<comment type="caution">
    <text evidence="15">The sequence shown here is derived from an EMBL/GenBank/DDBJ whole genome shotgun (WGS) entry which is preliminary data.</text>
</comment>
<gene>
    <name evidence="12 15" type="primary">recF</name>
    <name evidence="15" type="ORF">IAC39_01165</name>
</gene>
<evidence type="ECO:0000259" key="14">
    <source>
        <dbReference type="Pfam" id="PF02463"/>
    </source>
</evidence>
<evidence type="ECO:0000256" key="8">
    <source>
        <dbReference type="ARBA" id="ARBA00022840"/>
    </source>
</evidence>
<dbReference type="AlphaFoldDB" id="A0A9D1GSL3"/>
<dbReference type="GO" id="GO:0006302">
    <property type="term" value="P:double-strand break repair"/>
    <property type="evidence" value="ECO:0007669"/>
    <property type="project" value="TreeGrafter"/>
</dbReference>
<keyword evidence="8 12" id="KW-0067">ATP-binding</keyword>
<reference evidence="15" key="1">
    <citation type="submission" date="2020-10" db="EMBL/GenBank/DDBJ databases">
        <authorList>
            <person name="Gilroy R."/>
        </authorList>
    </citation>
    <scope>NUCLEOTIDE SEQUENCE</scope>
    <source>
        <strain evidence="15">CHK33-4379</strain>
    </source>
</reference>
<dbReference type="GO" id="GO:0005524">
    <property type="term" value="F:ATP binding"/>
    <property type="evidence" value="ECO:0007669"/>
    <property type="project" value="UniProtKB-UniRule"/>
</dbReference>
<dbReference type="GO" id="GO:0005737">
    <property type="term" value="C:cytoplasm"/>
    <property type="evidence" value="ECO:0007669"/>
    <property type="project" value="UniProtKB-SubCell"/>
</dbReference>
<organism evidence="15 16">
    <name type="scientific">Candidatus Faeciplasma pullistercoris</name>
    <dbReference type="NCBI Taxonomy" id="2840800"/>
    <lineage>
        <taxon>Bacteria</taxon>
        <taxon>Bacillati</taxon>
        <taxon>Bacillota</taxon>
        <taxon>Clostridia</taxon>
        <taxon>Eubacteriales</taxon>
        <taxon>Oscillospiraceae</taxon>
        <taxon>Oscillospiraceae incertae sedis</taxon>
        <taxon>Candidatus Faeciplasma</taxon>
    </lineage>
</organism>
<dbReference type="GO" id="GO:0006260">
    <property type="term" value="P:DNA replication"/>
    <property type="evidence" value="ECO:0007669"/>
    <property type="project" value="UniProtKB-UniRule"/>
</dbReference>
<keyword evidence="5 12" id="KW-0235">DNA replication</keyword>
<evidence type="ECO:0000256" key="3">
    <source>
        <dbReference type="ARBA" id="ARBA00020170"/>
    </source>
</evidence>
<dbReference type="Pfam" id="PF02463">
    <property type="entry name" value="SMC_N"/>
    <property type="match status" value="1"/>
</dbReference>
<evidence type="ECO:0000256" key="1">
    <source>
        <dbReference type="ARBA" id="ARBA00004496"/>
    </source>
</evidence>
<dbReference type="GO" id="GO:0000731">
    <property type="term" value="P:DNA synthesis involved in DNA repair"/>
    <property type="evidence" value="ECO:0007669"/>
    <property type="project" value="TreeGrafter"/>
</dbReference>
<evidence type="ECO:0000256" key="2">
    <source>
        <dbReference type="ARBA" id="ARBA00008016"/>
    </source>
</evidence>
<dbReference type="InterPro" id="IPR027417">
    <property type="entry name" value="P-loop_NTPase"/>
</dbReference>
<proteinExistence type="inferred from homology"/>
<evidence type="ECO:0000313" key="15">
    <source>
        <dbReference type="EMBL" id="HIT58324.1"/>
    </source>
</evidence>
<comment type="similarity">
    <text evidence="2 12 13">Belongs to the RecF family.</text>
</comment>
<feature type="domain" description="RecF/RecN/SMC N-terminal" evidence="14">
    <location>
        <begin position="3"/>
        <end position="349"/>
    </location>
</feature>
<dbReference type="InterPro" id="IPR001238">
    <property type="entry name" value="DNA-binding_RecF"/>
</dbReference>
<dbReference type="PANTHER" id="PTHR32182:SF0">
    <property type="entry name" value="DNA REPLICATION AND REPAIR PROTEIN RECF"/>
    <property type="match status" value="1"/>
</dbReference>
<name>A0A9D1GSL3_9FIRM</name>
<dbReference type="PROSITE" id="PS00618">
    <property type="entry name" value="RECF_2"/>
    <property type="match status" value="1"/>
</dbReference>
<dbReference type="HAMAP" id="MF_00365">
    <property type="entry name" value="RecF"/>
    <property type="match status" value="1"/>
</dbReference>
<dbReference type="InterPro" id="IPR042174">
    <property type="entry name" value="RecF_2"/>
</dbReference>
<evidence type="ECO:0000256" key="6">
    <source>
        <dbReference type="ARBA" id="ARBA00022741"/>
    </source>
</evidence>
<dbReference type="GO" id="GO:0003697">
    <property type="term" value="F:single-stranded DNA binding"/>
    <property type="evidence" value="ECO:0007669"/>
    <property type="project" value="UniProtKB-UniRule"/>
</dbReference>